<dbReference type="Pfam" id="PF12796">
    <property type="entry name" value="Ank_2"/>
    <property type="match status" value="1"/>
</dbReference>
<keyword evidence="5" id="KW-1185">Reference proteome</keyword>
<dbReference type="InterPro" id="IPR002110">
    <property type="entry name" value="Ankyrin_rpt"/>
</dbReference>
<evidence type="ECO:0000256" key="1">
    <source>
        <dbReference type="ARBA" id="ARBA00005843"/>
    </source>
</evidence>
<dbReference type="STRING" id="74557.A0A1V9YPK9"/>
<proteinExistence type="inferred from homology"/>
<dbReference type="Pfam" id="PF00069">
    <property type="entry name" value="Pkinase"/>
    <property type="match status" value="1"/>
</dbReference>
<dbReference type="Gene3D" id="3.30.200.20">
    <property type="entry name" value="Phosphorylase Kinase, domain 1"/>
    <property type="match status" value="1"/>
</dbReference>
<feature type="repeat" description="ANK" evidence="2">
    <location>
        <begin position="31"/>
        <end position="53"/>
    </location>
</feature>
<dbReference type="PANTHER" id="PTHR44329">
    <property type="entry name" value="SERINE/THREONINE-PROTEIN KINASE TNNI3K-RELATED"/>
    <property type="match status" value="1"/>
</dbReference>
<dbReference type="SMART" id="SM00248">
    <property type="entry name" value="ANK"/>
    <property type="match status" value="2"/>
</dbReference>
<evidence type="ECO:0000256" key="2">
    <source>
        <dbReference type="PROSITE-ProRule" id="PRU00023"/>
    </source>
</evidence>
<dbReference type="OrthoDB" id="92654at2759"/>
<sequence length="364" mass="40474">MDIINAVSNGDRDTVVDLLSQGVDPNTTDESGNTLLHLAVQSNQLKVLNVLLRSRKVDSTIRNQNGDTAIVLAMKLGNRDLVSKIYQAMHFPAHYVHDKDIIVDYDSSLGVGGITMVYQGTFHGQKVAVKESKAGDEDFKQEIKMMELCRSPYFVELIAVSDIYTTHPKMALEFMDSGSLEGHINALREGKPTKLKVTTLEVAWILANAIYDLHHAGIIHRDIKSSSILLSSDKYIKLGGIGNGREWGSRTNEGLNAVFSMAPEVFSSDGHYSTASDIYSFGVVLTELDTLELPYANLGLSPFKIFDRIRRGKLAPKISSNCEPWLQSLIEHCLSFDPNKRPTAKEVIDILQNRFPNLHEQITE</sequence>
<protein>
    <submittedName>
        <fullName evidence="4">Kinase</fullName>
    </submittedName>
</protein>
<dbReference type="PROSITE" id="PS50297">
    <property type="entry name" value="ANK_REP_REGION"/>
    <property type="match status" value="1"/>
</dbReference>
<comment type="caution">
    <text evidence="4">The sequence shown here is derived from an EMBL/GenBank/DDBJ whole genome shotgun (WGS) entry which is preliminary data.</text>
</comment>
<dbReference type="GO" id="GO:0005524">
    <property type="term" value="F:ATP binding"/>
    <property type="evidence" value="ECO:0007669"/>
    <property type="project" value="InterPro"/>
</dbReference>
<evidence type="ECO:0000259" key="3">
    <source>
        <dbReference type="PROSITE" id="PS50011"/>
    </source>
</evidence>
<evidence type="ECO:0000313" key="5">
    <source>
        <dbReference type="Proteomes" id="UP000243217"/>
    </source>
</evidence>
<dbReference type="SUPFAM" id="SSF56112">
    <property type="entry name" value="Protein kinase-like (PK-like)"/>
    <property type="match status" value="1"/>
</dbReference>
<keyword evidence="2" id="KW-0040">ANK repeat</keyword>
<dbReference type="Gene3D" id="1.25.40.20">
    <property type="entry name" value="Ankyrin repeat-containing domain"/>
    <property type="match status" value="1"/>
</dbReference>
<dbReference type="PIRSF" id="PIRSF000654">
    <property type="entry name" value="Integrin-linked_kinase"/>
    <property type="match status" value="1"/>
</dbReference>
<dbReference type="InterPro" id="IPR036770">
    <property type="entry name" value="Ankyrin_rpt-contain_sf"/>
</dbReference>
<dbReference type="PROSITE" id="PS50088">
    <property type="entry name" value="ANK_REPEAT"/>
    <property type="match status" value="1"/>
</dbReference>
<dbReference type="EMBL" id="JNBS01003378">
    <property type="protein sequence ID" value="OQR87718.1"/>
    <property type="molecule type" value="Genomic_DNA"/>
</dbReference>
<dbReference type="GO" id="GO:0004674">
    <property type="term" value="F:protein serine/threonine kinase activity"/>
    <property type="evidence" value="ECO:0007669"/>
    <property type="project" value="TreeGrafter"/>
</dbReference>
<dbReference type="SUPFAM" id="SSF48403">
    <property type="entry name" value="Ankyrin repeat"/>
    <property type="match status" value="1"/>
</dbReference>
<feature type="domain" description="Protein kinase" evidence="3">
    <location>
        <begin position="103"/>
        <end position="362"/>
    </location>
</feature>
<dbReference type="InterPro" id="IPR000719">
    <property type="entry name" value="Prot_kinase_dom"/>
</dbReference>
<dbReference type="Gene3D" id="1.10.510.10">
    <property type="entry name" value="Transferase(Phosphotransferase) domain 1"/>
    <property type="match status" value="1"/>
</dbReference>
<dbReference type="PROSITE" id="PS50011">
    <property type="entry name" value="PROTEIN_KINASE_DOM"/>
    <property type="match status" value="1"/>
</dbReference>
<dbReference type="Proteomes" id="UP000243217">
    <property type="component" value="Unassembled WGS sequence"/>
</dbReference>
<evidence type="ECO:0000313" key="4">
    <source>
        <dbReference type="EMBL" id="OQR87718.1"/>
    </source>
</evidence>
<comment type="similarity">
    <text evidence="1">Belongs to the protein kinase superfamily. TKL Ser/Thr protein kinase family.</text>
</comment>
<dbReference type="PANTHER" id="PTHR44329:SF214">
    <property type="entry name" value="PROTEIN KINASE DOMAIN-CONTAINING PROTEIN"/>
    <property type="match status" value="1"/>
</dbReference>
<name>A0A1V9YPK9_9STRA</name>
<reference evidence="4 5" key="1">
    <citation type="journal article" date="2014" name="Genome Biol. Evol.">
        <title>The secreted proteins of Achlya hypogyna and Thraustotheca clavata identify the ancestral oomycete secretome and reveal gene acquisitions by horizontal gene transfer.</title>
        <authorList>
            <person name="Misner I."/>
            <person name="Blouin N."/>
            <person name="Leonard G."/>
            <person name="Richards T.A."/>
            <person name="Lane C.E."/>
        </authorList>
    </citation>
    <scope>NUCLEOTIDE SEQUENCE [LARGE SCALE GENOMIC DNA]</scope>
    <source>
        <strain evidence="4 5">ATCC 34112</strain>
    </source>
</reference>
<dbReference type="InterPro" id="IPR051681">
    <property type="entry name" value="Ser/Thr_Kinases-Pseudokinases"/>
</dbReference>
<organism evidence="4 5">
    <name type="scientific">Thraustotheca clavata</name>
    <dbReference type="NCBI Taxonomy" id="74557"/>
    <lineage>
        <taxon>Eukaryota</taxon>
        <taxon>Sar</taxon>
        <taxon>Stramenopiles</taxon>
        <taxon>Oomycota</taxon>
        <taxon>Saprolegniomycetes</taxon>
        <taxon>Saprolegniales</taxon>
        <taxon>Achlyaceae</taxon>
        <taxon>Thraustotheca</taxon>
    </lineage>
</organism>
<gene>
    <name evidence="4" type="ORF">THRCLA_10434</name>
</gene>
<accession>A0A1V9YPK9</accession>
<dbReference type="AlphaFoldDB" id="A0A1V9YPK9"/>
<keyword evidence="4" id="KW-0808">Transferase</keyword>
<dbReference type="InterPro" id="IPR011009">
    <property type="entry name" value="Kinase-like_dom_sf"/>
</dbReference>
<keyword evidence="4" id="KW-0418">Kinase</keyword>